<dbReference type="EMBL" id="CAJEWN010001534">
    <property type="protein sequence ID" value="CAD2198208.1"/>
    <property type="molecule type" value="Genomic_DNA"/>
</dbReference>
<feature type="region of interest" description="Disordered" evidence="1">
    <location>
        <begin position="1"/>
        <end position="26"/>
    </location>
</feature>
<dbReference type="Proteomes" id="UP000580250">
    <property type="component" value="Unassembled WGS sequence"/>
</dbReference>
<dbReference type="OrthoDB" id="3824970at2759"/>
<organism evidence="2 3">
    <name type="scientific">Meloidogyne enterolobii</name>
    <name type="common">Root-knot nematode worm</name>
    <name type="synonym">Meloidogyne mayaguensis</name>
    <dbReference type="NCBI Taxonomy" id="390850"/>
    <lineage>
        <taxon>Eukaryota</taxon>
        <taxon>Metazoa</taxon>
        <taxon>Ecdysozoa</taxon>
        <taxon>Nematoda</taxon>
        <taxon>Chromadorea</taxon>
        <taxon>Rhabditida</taxon>
        <taxon>Tylenchina</taxon>
        <taxon>Tylenchomorpha</taxon>
        <taxon>Tylenchoidea</taxon>
        <taxon>Meloidogynidae</taxon>
        <taxon>Meloidogyninae</taxon>
        <taxon>Meloidogyne</taxon>
    </lineage>
</organism>
<evidence type="ECO:0000313" key="3">
    <source>
        <dbReference type="Proteomes" id="UP000580250"/>
    </source>
</evidence>
<evidence type="ECO:0000256" key="1">
    <source>
        <dbReference type="SAM" id="MobiDB-lite"/>
    </source>
</evidence>
<proteinExistence type="predicted"/>
<comment type="caution">
    <text evidence="2">The sequence shown here is derived from an EMBL/GenBank/DDBJ whole genome shotgun (WGS) entry which is preliminary data.</text>
</comment>
<reference evidence="2 3" key="1">
    <citation type="submission" date="2020-08" db="EMBL/GenBank/DDBJ databases">
        <authorList>
            <person name="Koutsovoulos G."/>
            <person name="Danchin GJ E."/>
        </authorList>
    </citation>
    <scope>NUCLEOTIDE SEQUENCE [LARGE SCALE GENOMIC DNA]</scope>
</reference>
<accession>A0A6V7XG14</accession>
<name>A0A6V7XG14_MELEN</name>
<gene>
    <name evidence="2" type="ORF">MENT_LOCUS51499</name>
</gene>
<feature type="compositionally biased region" description="Low complexity" evidence="1">
    <location>
        <begin position="15"/>
        <end position="26"/>
    </location>
</feature>
<dbReference type="AlphaFoldDB" id="A0A6V7XG14"/>
<protein>
    <submittedName>
        <fullName evidence="2">Uncharacterized protein</fullName>
    </submittedName>
</protein>
<sequence length="83" mass="9503">MTDDEEHQNLNQEIPQSSSHLLQSSLQPSQMIRPQGFIKTKNEWLNGQMTKMLIDSRRRYLSSSRGQDLARSNLKILCEGSGL</sequence>
<evidence type="ECO:0000313" key="2">
    <source>
        <dbReference type="EMBL" id="CAD2198208.1"/>
    </source>
</evidence>